<feature type="non-terminal residue" evidence="6">
    <location>
        <position position="631"/>
    </location>
</feature>
<evidence type="ECO:0000259" key="4">
    <source>
        <dbReference type="PROSITE" id="PS00022"/>
    </source>
</evidence>
<dbReference type="Gene3D" id="3.80.10.10">
    <property type="entry name" value="Ribonuclease Inhibitor"/>
    <property type="match status" value="1"/>
</dbReference>
<evidence type="ECO:0000313" key="6">
    <source>
        <dbReference type="EMBL" id="GKT17460.1"/>
    </source>
</evidence>
<evidence type="ECO:0000256" key="3">
    <source>
        <dbReference type="SAM" id="MobiDB-lite"/>
    </source>
</evidence>
<evidence type="ECO:0000256" key="2">
    <source>
        <dbReference type="ARBA" id="ARBA00022737"/>
    </source>
</evidence>
<dbReference type="PROSITE" id="PS00022">
    <property type="entry name" value="EGF_1"/>
    <property type="match status" value="1"/>
</dbReference>
<feature type="region of interest" description="Disordered" evidence="3">
    <location>
        <begin position="609"/>
        <end position="631"/>
    </location>
</feature>
<dbReference type="PANTHER" id="PTHR46652">
    <property type="entry name" value="LEUCINE-RICH REPEAT AND IQ DOMAIN-CONTAINING PROTEIN 1-RELATED"/>
    <property type="match status" value="1"/>
</dbReference>
<name>A0ABQ5JUB0_9EUKA</name>
<dbReference type="PROSITE" id="PS01186">
    <property type="entry name" value="EGF_2"/>
    <property type="match status" value="1"/>
</dbReference>
<gene>
    <name evidence="6" type="ORF">ADUPG1_011107</name>
</gene>
<protein>
    <recommendedName>
        <fullName evidence="4 5">EGF-like domain-containing protein</fullName>
    </recommendedName>
</protein>
<proteinExistence type="predicted"/>
<dbReference type="PANTHER" id="PTHR46652:SF3">
    <property type="entry name" value="LEUCINE-RICH REPEAT-CONTAINING PROTEIN 9"/>
    <property type="match status" value="1"/>
</dbReference>
<keyword evidence="2" id="KW-0677">Repeat</keyword>
<evidence type="ECO:0000259" key="5">
    <source>
        <dbReference type="PROSITE" id="PS01186"/>
    </source>
</evidence>
<sequence>MGLVDSDLLSIVHLALDELNVAHNSLVDISPLYHLNGDLATLDVSYNSICLDGDDYDDGSALYDFFPGADASSSPPSITSSSQDTSSCGFCSSSETAGDGAGDPVIHCSNTSSAASLSSNTICRKVWDWTESVEEADDSSGGVTTTTNTTSAHEQWSVECNLYSYKVDNGDESSSSCVSYLDESDNYTPPDIFPSCVKSSAFNTNSECCSIDGTETSCIEGWYGDESSCEYECAIIVTADDVSSMCSEVYGYGTCDISTHVCSCSEGYEGDICEYLAYDSLEEFICANSDDSSIVEVSEGASIECVGNELTLVEVLDIIGLDLSSSGLSDISGLRYVTNLVSLDLSGLPLDESKPASYLLMELSNLSKLQSLNVSGANIDGTISVSYIPKSAMRTLKMDSLDVSVSIDTDFSQFSHLSTLSLRDNTSFTLSSSTSCYFSSFCLPSSLLSLDISGCSSFTDLSSLIPLSSSLISLSASNIGLTDSSLFDVSSLSSLQSLDLSNNSLTDISLLFQFSELTSLDVSQNKLCRVTDEIFTPFFTLSDSITITTGNESTSTAIDQDDAYCGYCSDSTPSVDPSSNVVCKEVWSGEYHTDCAIFSYRDYSNSGSGSGSGSEEPLTCVNFGSEVDTSS</sequence>
<dbReference type="SUPFAM" id="SSF52058">
    <property type="entry name" value="L domain-like"/>
    <property type="match status" value="1"/>
</dbReference>
<dbReference type="PROSITE" id="PS51450">
    <property type="entry name" value="LRR"/>
    <property type="match status" value="2"/>
</dbReference>
<reference evidence="6" key="1">
    <citation type="submission" date="2022-03" db="EMBL/GenBank/DDBJ databases">
        <title>Draft genome sequence of Aduncisulcus paluster, a free-living microaerophilic Fornicata.</title>
        <authorList>
            <person name="Yuyama I."/>
            <person name="Kume K."/>
            <person name="Tamura T."/>
            <person name="Inagaki Y."/>
            <person name="Hashimoto T."/>
        </authorList>
    </citation>
    <scope>NUCLEOTIDE SEQUENCE</scope>
    <source>
        <strain evidence="6">NY0171</strain>
    </source>
</reference>
<accession>A0ABQ5JUB0</accession>
<dbReference type="PRINTS" id="PR00019">
    <property type="entry name" value="LEURICHRPT"/>
</dbReference>
<evidence type="ECO:0000256" key="1">
    <source>
        <dbReference type="ARBA" id="ARBA00022614"/>
    </source>
</evidence>
<keyword evidence="7" id="KW-1185">Reference proteome</keyword>
<dbReference type="Proteomes" id="UP001057375">
    <property type="component" value="Unassembled WGS sequence"/>
</dbReference>
<comment type="caution">
    <text evidence="6">The sequence shown here is derived from an EMBL/GenBank/DDBJ whole genome shotgun (WGS) entry which is preliminary data.</text>
</comment>
<keyword evidence="1" id="KW-0433">Leucine-rich repeat</keyword>
<organism evidence="6 7">
    <name type="scientific">Aduncisulcus paluster</name>
    <dbReference type="NCBI Taxonomy" id="2918883"/>
    <lineage>
        <taxon>Eukaryota</taxon>
        <taxon>Metamonada</taxon>
        <taxon>Carpediemonas-like organisms</taxon>
        <taxon>Aduncisulcus</taxon>
    </lineage>
</organism>
<feature type="domain" description="EGF-like" evidence="4 5">
    <location>
        <begin position="262"/>
        <end position="273"/>
    </location>
</feature>
<dbReference type="InterPro" id="IPR032675">
    <property type="entry name" value="LRR_dom_sf"/>
</dbReference>
<dbReference type="InterPro" id="IPR000742">
    <property type="entry name" value="EGF"/>
</dbReference>
<dbReference type="EMBL" id="BQXS01011851">
    <property type="protein sequence ID" value="GKT17460.1"/>
    <property type="molecule type" value="Genomic_DNA"/>
</dbReference>
<dbReference type="InterPro" id="IPR001611">
    <property type="entry name" value="Leu-rich_rpt"/>
</dbReference>
<dbReference type="InterPro" id="IPR050836">
    <property type="entry name" value="SDS22/Internalin_LRR"/>
</dbReference>
<evidence type="ECO:0000313" key="7">
    <source>
        <dbReference type="Proteomes" id="UP001057375"/>
    </source>
</evidence>